<comment type="caution">
    <text evidence="1">The sequence shown here is derived from an EMBL/GenBank/DDBJ whole genome shotgun (WGS) entry which is preliminary data.</text>
</comment>
<dbReference type="Proteomes" id="UP000179102">
    <property type="component" value="Unassembled WGS sequence"/>
</dbReference>
<evidence type="ECO:0008006" key="3">
    <source>
        <dbReference type="Google" id="ProtNLM"/>
    </source>
</evidence>
<protein>
    <recommendedName>
        <fullName evidence="3">SpoVT-AbrB domain-containing protein</fullName>
    </recommendedName>
</protein>
<proteinExistence type="predicted"/>
<accession>A0A1F5G588</accession>
<organism evidence="1 2">
    <name type="scientific">Candidatus Curtissbacteria bacterium RIFCSPHIGHO2_01_FULL_41_11</name>
    <dbReference type="NCBI Taxonomy" id="1797711"/>
    <lineage>
        <taxon>Bacteria</taxon>
        <taxon>Candidatus Curtissiibacteriota</taxon>
    </lineage>
</organism>
<evidence type="ECO:0000313" key="1">
    <source>
        <dbReference type="EMBL" id="OGD87008.1"/>
    </source>
</evidence>
<dbReference type="AlphaFoldDB" id="A0A1F5G588"/>
<gene>
    <name evidence="1" type="ORF">A2870_01705</name>
</gene>
<sequence>MRGRKSAKGSNQSIFSGTKVKVITSVFIYNNYSNIHQLLKKAAFVKILSGVRMLKVTIQKNGSITLPRDLKSKFAPNEDLLVEASNDAILLKRTESLSLTEIAKRLKTLGQEITPKEIAAEIAAYRSQK</sequence>
<dbReference type="STRING" id="1797711.A2870_01705"/>
<dbReference type="EMBL" id="MFAZ01000024">
    <property type="protein sequence ID" value="OGD87008.1"/>
    <property type="molecule type" value="Genomic_DNA"/>
</dbReference>
<evidence type="ECO:0000313" key="2">
    <source>
        <dbReference type="Proteomes" id="UP000179102"/>
    </source>
</evidence>
<name>A0A1F5G588_9BACT</name>
<reference evidence="1 2" key="1">
    <citation type="journal article" date="2016" name="Nat. Commun.">
        <title>Thousands of microbial genomes shed light on interconnected biogeochemical processes in an aquifer system.</title>
        <authorList>
            <person name="Anantharaman K."/>
            <person name="Brown C.T."/>
            <person name="Hug L.A."/>
            <person name="Sharon I."/>
            <person name="Castelle C.J."/>
            <person name="Probst A.J."/>
            <person name="Thomas B.C."/>
            <person name="Singh A."/>
            <person name="Wilkins M.J."/>
            <person name="Karaoz U."/>
            <person name="Brodie E.L."/>
            <person name="Williams K.H."/>
            <person name="Hubbard S.S."/>
            <person name="Banfield J.F."/>
        </authorList>
    </citation>
    <scope>NUCLEOTIDE SEQUENCE [LARGE SCALE GENOMIC DNA]</scope>
</reference>